<dbReference type="Pfam" id="PF04321">
    <property type="entry name" value="RmlD_sub_bind"/>
    <property type="match status" value="1"/>
</dbReference>
<sequence>MKRWLVTGASGLLGLNFAVHFASRLEIIGVVNHHPLRNPPFEAVSVDLTRLEALPNLIEKFKPEVILHAAALANLDVCEQQPDLAWRLNTEVPAELARLCAQKGIRLVHISTDAVFDGQRGNYTEEDSPNPLSTYARSKLAAERYVQELYPQALIARVNFYGWSLQGRRSLAEFFFYNLSQGHRVNGFMDVIFCPLEVTQLSEILVTLVEHECQGLYHVVSRECLSKYAFGCALAERFGLDAGLITPISVQQGQLRAPRAPNLTLSTAKLQAVLGEVPGQQEGLDRFYHHYREGRAAYLRALALEVENPRV</sequence>
<protein>
    <recommendedName>
        <fullName evidence="2">dTDP-4-dehydrorhamnose reductase</fullName>
        <ecNumber evidence="2">1.1.1.133</ecNumber>
    </recommendedName>
</protein>
<evidence type="ECO:0000256" key="2">
    <source>
        <dbReference type="RuleBase" id="RU364082"/>
    </source>
</evidence>
<evidence type="ECO:0000313" key="4">
    <source>
        <dbReference type="EMBL" id="MDT8899080.1"/>
    </source>
</evidence>
<dbReference type="InterPro" id="IPR036291">
    <property type="entry name" value="NAD(P)-bd_dom_sf"/>
</dbReference>
<evidence type="ECO:0000256" key="1">
    <source>
        <dbReference type="ARBA" id="ARBA00010944"/>
    </source>
</evidence>
<proteinExistence type="inferred from homology"/>
<evidence type="ECO:0000259" key="3">
    <source>
        <dbReference type="Pfam" id="PF04321"/>
    </source>
</evidence>
<dbReference type="CDD" id="cd05254">
    <property type="entry name" value="dTDP_HR_like_SDR_e"/>
    <property type="match status" value="1"/>
</dbReference>
<dbReference type="Proteomes" id="UP001254165">
    <property type="component" value="Unassembled WGS sequence"/>
</dbReference>
<feature type="domain" description="RmlD-like substrate binding" evidence="3">
    <location>
        <begin position="4"/>
        <end position="291"/>
    </location>
</feature>
<dbReference type="EC" id="1.1.1.133" evidence="2"/>
<dbReference type="SUPFAM" id="SSF51735">
    <property type="entry name" value="NAD(P)-binding Rossmann-fold domains"/>
    <property type="match status" value="1"/>
</dbReference>
<keyword evidence="2" id="KW-0521">NADP</keyword>
<dbReference type="PANTHER" id="PTHR10491:SF4">
    <property type="entry name" value="METHIONINE ADENOSYLTRANSFERASE 2 SUBUNIT BETA"/>
    <property type="match status" value="1"/>
</dbReference>
<dbReference type="InterPro" id="IPR005913">
    <property type="entry name" value="dTDP_dehydrorham_reduct"/>
</dbReference>
<comment type="function">
    <text evidence="2">Catalyzes the reduction of dTDP-6-deoxy-L-lyxo-4-hexulose to yield dTDP-L-rhamnose.</text>
</comment>
<evidence type="ECO:0000313" key="5">
    <source>
        <dbReference type="Proteomes" id="UP001254165"/>
    </source>
</evidence>
<name>A0ABU3NRT3_9CHLR</name>
<dbReference type="InterPro" id="IPR029903">
    <property type="entry name" value="RmlD-like-bd"/>
</dbReference>
<keyword evidence="5" id="KW-1185">Reference proteome</keyword>
<dbReference type="RefSeq" id="WP_315625762.1">
    <property type="nucleotide sequence ID" value="NZ_JAUHMF010000002.1"/>
</dbReference>
<gene>
    <name evidence="4" type="ORF">QYE77_12475</name>
</gene>
<comment type="caution">
    <text evidence="4">The sequence shown here is derived from an EMBL/GenBank/DDBJ whole genome shotgun (WGS) entry which is preliminary data.</text>
</comment>
<keyword evidence="2" id="KW-0560">Oxidoreductase</keyword>
<dbReference type="EMBL" id="JAUHMF010000002">
    <property type="protein sequence ID" value="MDT8899080.1"/>
    <property type="molecule type" value="Genomic_DNA"/>
</dbReference>
<comment type="similarity">
    <text evidence="1 2">Belongs to the dTDP-4-dehydrorhamnose reductase family.</text>
</comment>
<dbReference type="PANTHER" id="PTHR10491">
    <property type="entry name" value="DTDP-4-DEHYDRORHAMNOSE REDUCTASE"/>
    <property type="match status" value="1"/>
</dbReference>
<reference evidence="4 5" key="1">
    <citation type="submission" date="2023-07" db="EMBL/GenBank/DDBJ databases">
        <title>Novel species of Thermanaerothrix with wide hydrolytic capabilities.</title>
        <authorList>
            <person name="Zayulina K.S."/>
            <person name="Podosokorskaya O.A."/>
            <person name="Elcheninov A.G."/>
        </authorList>
    </citation>
    <scope>NUCLEOTIDE SEQUENCE [LARGE SCALE GENOMIC DNA]</scope>
    <source>
        <strain evidence="4 5">4228-RoL</strain>
    </source>
</reference>
<comment type="pathway">
    <text evidence="2">Carbohydrate biosynthesis; dTDP-L-rhamnose biosynthesis.</text>
</comment>
<organism evidence="4 5">
    <name type="scientific">Thermanaerothrix solaris</name>
    <dbReference type="NCBI Taxonomy" id="3058434"/>
    <lineage>
        <taxon>Bacteria</taxon>
        <taxon>Bacillati</taxon>
        <taxon>Chloroflexota</taxon>
        <taxon>Anaerolineae</taxon>
        <taxon>Anaerolineales</taxon>
        <taxon>Anaerolineaceae</taxon>
        <taxon>Thermanaerothrix</taxon>
    </lineage>
</organism>
<accession>A0ABU3NRT3</accession>
<dbReference type="Gene3D" id="3.40.50.720">
    <property type="entry name" value="NAD(P)-binding Rossmann-like Domain"/>
    <property type="match status" value="1"/>
</dbReference>